<dbReference type="OrthoDB" id="997828at2"/>
<keyword evidence="3" id="KW-1185">Reference proteome</keyword>
<accession>A0A1L7I294</accession>
<dbReference type="EMBL" id="CP016359">
    <property type="protein sequence ID" value="APU67748.1"/>
    <property type="molecule type" value="Genomic_DNA"/>
</dbReference>
<sequence length="174" mass="19686">MKTSQFSILLLIGILLTAFITNPDRKKHSEKATEILFDVNEDDENYGILGGLIGSFATSTIEGNIKIKDYYLFSKSYIYSPSRNKKLDLGLGFLGKVIPLSDYTDVQKYLDEGTKNLENRSEEVSIYEKQNEETGDSKPDLNQDKEASPERMIDKEKQDAILNSILGKPEDSQY</sequence>
<dbReference type="Proteomes" id="UP000186230">
    <property type="component" value="Chromosome"/>
</dbReference>
<dbReference type="AlphaFoldDB" id="A0A1L7I294"/>
<organism evidence="2 3">
    <name type="scientific">Christiangramia flava JLT2011</name>
    <dbReference type="NCBI Taxonomy" id="1229726"/>
    <lineage>
        <taxon>Bacteria</taxon>
        <taxon>Pseudomonadati</taxon>
        <taxon>Bacteroidota</taxon>
        <taxon>Flavobacteriia</taxon>
        <taxon>Flavobacteriales</taxon>
        <taxon>Flavobacteriaceae</taxon>
        <taxon>Christiangramia</taxon>
    </lineage>
</organism>
<reference evidence="2 3" key="1">
    <citation type="submission" date="2016-07" db="EMBL/GenBank/DDBJ databases">
        <title>Multi-omics approach to identify versatile polysaccharide utilization systems of a marine flavobacterium Gramella flava.</title>
        <authorList>
            <person name="Tang K."/>
        </authorList>
    </citation>
    <scope>NUCLEOTIDE SEQUENCE [LARGE SCALE GENOMIC DNA]</scope>
    <source>
        <strain evidence="2 3">JLT2011</strain>
    </source>
</reference>
<dbReference type="KEGG" id="gfl:GRFL_1024"/>
<name>A0A1L7I294_9FLAO</name>
<dbReference type="RefSeq" id="WP_083643593.1">
    <property type="nucleotide sequence ID" value="NZ_AMRU01000002.1"/>
</dbReference>
<evidence type="ECO:0000313" key="2">
    <source>
        <dbReference type="EMBL" id="APU67748.1"/>
    </source>
</evidence>
<gene>
    <name evidence="2" type="ORF">GRFL_1024</name>
</gene>
<proteinExistence type="predicted"/>
<feature type="compositionally biased region" description="Basic and acidic residues" evidence="1">
    <location>
        <begin position="129"/>
        <end position="154"/>
    </location>
</feature>
<evidence type="ECO:0000313" key="3">
    <source>
        <dbReference type="Proteomes" id="UP000186230"/>
    </source>
</evidence>
<feature type="region of interest" description="Disordered" evidence="1">
    <location>
        <begin position="121"/>
        <end position="154"/>
    </location>
</feature>
<evidence type="ECO:0000256" key="1">
    <source>
        <dbReference type="SAM" id="MobiDB-lite"/>
    </source>
</evidence>
<protein>
    <submittedName>
        <fullName evidence="2">Uncharacterized protein</fullName>
    </submittedName>
</protein>